<dbReference type="EMBL" id="BAAAZO010000002">
    <property type="protein sequence ID" value="GAA3600792.1"/>
    <property type="molecule type" value="Genomic_DNA"/>
</dbReference>
<accession>A0ABP6Z843</accession>
<evidence type="ECO:0000313" key="2">
    <source>
        <dbReference type="Proteomes" id="UP001501074"/>
    </source>
</evidence>
<reference evidence="2" key="1">
    <citation type="journal article" date="2019" name="Int. J. Syst. Evol. Microbiol.">
        <title>The Global Catalogue of Microorganisms (GCM) 10K type strain sequencing project: providing services to taxonomists for standard genome sequencing and annotation.</title>
        <authorList>
            <consortium name="The Broad Institute Genomics Platform"/>
            <consortium name="The Broad Institute Genome Sequencing Center for Infectious Disease"/>
            <person name="Wu L."/>
            <person name="Ma J."/>
        </authorList>
    </citation>
    <scope>NUCLEOTIDE SEQUENCE [LARGE SCALE GENOMIC DNA]</scope>
    <source>
        <strain evidence="2">JCM 16902</strain>
    </source>
</reference>
<sequence>MDAVVHRERVVGVGRSWLRGWSGAAREREAATATGVPERSLSRDAATWRAAAVRRPGSTPDGARAPGLMAGAEEDILLYGRGDIMRAVTAEVPSKWPSGQRIAPSAGAKYR</sequence>
<organism evidence="1 2">
    <name type="scientific">Kineosporia mesophila</name>
    <dbReference type="NCBI Taxonomy" id="566012"/>
    <lineage>
        <taxon>Bacteria</taxon>
        <taxon>Bacillati</taxon>
        <taxon>Actinomycetota</taxon>
        <taxon>Actinomycetes</taxon>
        <taxon>Kineosporiales</taxon>
        <taxon>Kineosporiaceae</taxon>
        <taxon>Kineosporia</taxon>
    </lineage>
</organism>
<gene>
    <name evidence="1" type="ORF">GCM10022223_15540</name>
</gene>
<keyword evidence="2" id="KW-1185">Reference proteome</keyword>
<proteinExistence type="predicted"/>
<name>A0ABP6Z843_9ACTN</name>
<protein>
    <submittedName>
        <fullName evidence="1">Uncharacterized protein</fullName>
    </submittedName>
</protein>
<comment type="caution">
    <text evidence="1">The sequence shown here is derived from an EMBL/GenBank/DDBJ whole genome shotgun (WGS) entry which is preliminary data.</text>
</comment>
<evidence type="ECO:0000313" key="1">
    <source>
        <dbReference type="EMBL" id="GAA3600792.1"/>
    </source>
</evidence>
<dbReference type="Proteomes" id="UP001501074">
    <property type="component" value="Unassembled WGS sequence"/>
</dbReference>